<dbReference type="InterPro" id="IPR001810">
    <property type="entry name" value="F-box_dom"/>
</dbReference>
<evidence type="ECO:0000259" key="1">
    <source>
        <dbReference type="PROSITE" id="PS50181"/>
    </source>
</evidence>
<accession>A0A4V4IK33</accession>
<sequence length="318" mass="36462">MPIVGHLTVPEEVFQQILCYTPRESLPLLSLVSKSWYMSVTPILYRNIELVWRRTQYFCRETLGRRLWYKKHGGPCSCEEQAPCKPEHHPEETFGKRGWYSFLSKRDLSFTASLGEAKWIRELDKGSPSAFVALLLVYLENLEAVEMSAGFQRLFSFLGPYTLKSLTRLTTASIGAFLDEVFMGPGRTSEAGSESLSSLTLFQLPKVRRLSLNIPKPLEDRKFVWPDMTSPPVNIYLTSLELAFTFLDEHDLAYVLKTCPRLRSLKYDLWTTVKDDEVTETEEAIVRLSALQQALLPVKATLETFHLHIEKYHWASGS</sequence>
<dbReference type="AlphaFoldDB" id="A0A4V4IK33"/>
<reference evidence="2 3" key="1">
    <citation type="submission" date="2018-10" db="EMBL/GenBank/DDBJ databases">
        <title>Fifty Aureobasidium pullulans genomes reveal a recombining polyextremotolerant generalist.</title>
        <authorList>
            <person name="Gostincar C."/>
            <person name="Turk M."/>
            <person name="Zajc J."/>
            <person name="Gunde-Cimerman N."/>
        </authorList>
    </citation>
    <scope>NUCLEOTIDE SEQUENCE [LARGE SCALE GENOMIC DNA]</scope>
    <source>
        <strain evidence="2 3">EXF-11013</strain>
    </source>
</reference>
<dbReference type="EMBL" id="QZAL01000015">
    <property type="protein sequence ID" value="THW49054.1"/>
    <property type="molecule type" value="Genomic_DNA"/>
</dbReference>
<dbReference type="PROSITE" id="PS50181">
    <property type="entry name" value="FBOX"/>
    <property type="match status" value="1"/>
</dbReference>
<protein>
    <recommendedName>
        <fullName evidence="1">F-box domain-containing protein</fullName>
    </recommendedName>
</protein>
<comment type="caution">
    <text evidence="2">The sequence shown here is derived from an EMBL/GenBank/DDBJ whole genome shotgun (WGS) entry which is preliminary data.</text>
</comment>
<dbReference type="SUPFAM" id="SSF81383">
    <property type="entry name" value="F-box domain"/>
    <property type="match status" value="1"/>
</dbReference>
<name>A0A4V4IK33_AURPU</name>
<dbReference type="Pfam" id="PF12937">
    <property type="entry name" value="F-box-like"/>
    <property type="match status" value="1"/>
</dbReference>
<dbReference type="InterPro" id="IPR036047">
    <property type="entry name" value="F-box-like_dom_sf"/>
</dbReference>
<organism evidence="2 3">
    <name type="scientific">Aureobasidium pullulans</name>
    <name type="common">Black yeast</name>
    <name type="synonym">Pullularia pullulans</name>
    <dbReference type="NCBI Taxonomy" id="5580"/>
    <lineage>
        <taxon>Eukaryota</taxon>
        <taxon>Fungi</taxon>
        <taxon>Dikarya</taxon>
        <taxon>Ascomycota</taxon>
        <taxon>Pezizomycotina</taxon>
        <taxon>Dothideomycetes</taxon>
        <taxon>Dothideomycetidae</taxon>
        <taxon>Dothideales</taxon>
        <taxon>Saccotheciaceae</taxon>
        <taxon>Aureobasidium</taxon>
    </lineage>
</organism>
<evidence type="ECO:0000313" key="2">
    <source>
        <dbReference type="EMBL" id="THW49054.1"/>
    </source>
</evidence>
<proteinExistence type="predicted"/>
<dbReference type="Proteomes" id="UP000310687">
    <property type="component" value="Unassembled WGS sequence"/>
</dbReference>
<gene>
    <name evidence="2" type="ORF">D6D22_01902</name>
</gene>
<feature type="domain" description="F-box" evidence="1">
    <location>
        <begin position="3"/>
        <end position="55"/>
    </location>
</feature>
<evidence type="ECO:0000313" key="3">
    <source>
        <dbReference type="Proteomes" id="UP000310687"/>
    </source>
</evidence>